<proteinExistence type="predicted"/>
<dbReference type="SUPFAM" id="SSF55874">
    <property type="entry name" value="ATPase domain of HSP90 chaperone/DNA topoisomerase II/histidine kinase"/>
    <property type="match status" value="1"/>
</dbReference>
<gene>
    <name evidence="12" type="ORF">HMPREF9447_03048</name>
</gene>
<dbReference type="PROSITE" id="PS50113">
    <property type="entry name" value="PAC"/>
    <property type="match status" value="1"/>
</dbReference>
<dbReference type="SMART" id="SM00387">
    <property type="entry name" value="HATPase_c"/>
    <property type="match status" value="1"/>
</dbReference>
<dbReference type="InterPro" id="IPR036890">
    <property type="entry name" value="HATPase_C_sf"/>
</dbReference>
<dbReference type="SMART" id="SM00448">
    <property type="entry name" value="REC"/>
    <property type="match status" value="1"/>
</dbReference>
<dbReference type="Pfam" id="PF02518">
    <property type="entry name" value="HATPase_c"/>
    <property type="match status" value="1"/>
</dbReference>
<dbReference type="InterPro" id="IPR011006">
    <property type="entry name" value="CheY-like_superfamily"/>
</dbReference>
<feature type="domain" description="Histidine kinase" evidence="9">
    <location>
        <begin position="576"/>
        <end position="787"/>
    </location>
</feature>
<protein>
    <recommendedName>
        <fullName evidence="2">histidine kinase</fullName>
        <ecNumber evidence="2">2.7.13.3</ecNumber>
    </recommendedName>
</protein>
<evidence type="ECO:0000259" key="11">
    <source>
        <dbReference type="PROSITE" id="PS50113"/>
    </source>
</evidence>
<evidence type="ECO:0000259" key="9">
    <source>
        <dbReference type="PROSITE" id="PS50109"/>
    </source>
</evidence>
<dbReference type="Gene3D" id="3.30.565.10">
    <property type="entry name" value="Histidine kinase-like ATPase, C-terminal domain"/>
    <property type="match status" value="1"/>
</dbReference>
<evidence type="ECO:0000259" key="10">
    <source>
        <dbReference type="PROSITE" id="PS50110"/>
    </source>
</evidence>
<dbReference type="Gene3D" id="3.30.450.20">
    <property type="entry name" value="PAS domain"/>
    <property type="match status" value="4"/>
</dbReference>
<dbReference type="SMART" id="SM00388">
    <property type="entry name" value="HisKA"/>
    <property type="match status" value="1"/>
</dbReference>
<dbReference type="Gene3D" id="1.10.287.130">
    <property type="match status" value="1"/>
</dbReference>
<reference evidence="12 13" key="1">
    <citation type="submission" date="2012-09" db="EMBL/GenBank/DDBJ databases">
        <title>The Genome Sequence of Bacteroides oleiciplenus YIT 12058.</title>
        <authorList>
            <consortium name="The Broad Institute Genome Sequencing Platform"/>
            <person name="Earl A."/>
            <person name="Ward D."/>
            <person name="Feldgarden M."/>
            <person name="Gevers D."/>
            <person name="Morotomi M."/>
            <person name="Walker B."/>
            <person name="Young S.K."/>
            <person name="Zeng Q."/>
            <person name="Gargeya S."/>
            <person name="Fitzgerald M."/>
            <person name="Haas B."/>
            <person name="Abouelleil A."/>
            <person name="Alvarado L."/>
            <person name="Arachchi H.M."/>
            <person name="Berlin A.M."/>
            <person name="Chapman S.B."/>
            <person name="Goldberg J."/>
            <person name="Griggs A."/>
            <person name="Gujja S."/>
            <person name="Hansen M."/>
            <person name="Howarth C."/>
            <person name="Imamovic A."/>
            <person name="Larimer J."/>
            <person name="McCowen C."/>
            <person name="Montmayeur A."/>
            <person name="Murphy C."/>
            <person name="Neiman D."/>
            <person name="Pearson M."/>
            <person name="Priest M."/>
            <person name="Roberts A."/>
            <person name="Saif S."/>
            <person name="Shea T."/>
            <person name="Sisk P."/>
            <person name="Sykes S."/>
            <person name="Wortman J."/>
            <person name="Nusbaum C."/>
            <person name="Birren B."/>
        </authorList>
    </citation>
    <scope>NUCLEOTIDE SEQUENCE [LARGE SCALE GENOMIC DNA]</scope>
    <source>
        <strain evidence="12 13">YIT 12058</strain>
    </source>
</reference>
<dbReference type="SUPFAM" id="SSF47384">
    <property type="entry name" value="Homodimeric domain of signal transducing histidine kinase"/>
    <property type="match status" value="1"/>
</dbReference>
<evidence type="ECO:0000256" key="2">
    <source>
        <dbReference type="ARBA" id="ARBA00012438"/>
    </source>
</evidence>
<evidence type="ECO:0000256" key="4">
    <source>
        <dbReference type="ARBA" id="ARBA00022679"/>
    </source>
</evidence>
<evidence type="ECO:0000256" key="3">
    <source>
        <dbReference type="ARBA" id="ARBA00022553"/>
    </source>
</evidence>
<evidence type="ECO:0000256" key="8">
    <source>
        <dbReference type="SAM" id="MobiDB-lite"/>
    </source>
</evidence>
<dbReference type="EMBL" id="ADLF01000013">
    <property type="protein sequence ID" value="EKU89610.1"/>
    <property type="molecule type" value="Genomic_DNA"/>
</dbReference>
<dbReference type="PROSITE" id="PS50110">
    <property type="entry name" value="RESPONSE_REGULATORY"/>
    <property type="match status" value="1"/>
</dbReference>
<comment type="catalytic activity">
    <reaction evidence="1">
        <text>ATP + protein L-histidine = ADP + protein N-phospho-L-histidine.</text>
        <dbReference type="EC" id="2.7.13.3"/>
    </reaction>
</comment>
<evidence type="ECO:0000256" key="5">
    <source>
        <dbReference type="ARBA" id="ARBA00022777"/>
    </source>
</evidence>
<accession>K9EKC7</accession>
<dbReference type="InterPro" id="IPR000700">
    <property type="entry name" value="PAS-assoc_C"/>
</dbReference>
<evidence type="ECO:0000313" key="12">
    <source>
        <dbReference type="EMBL" id="EKU89610.1"/>
    </source>
</evidence>
<dbReference type="SUPFAM" id="SSF55785">
    <property type="entry name" value="PYP-like sensor domain (PAS domain)"/>
    <property type="match status" value="2"/>
</dbReference>
<feature type="compositionally biased region" description="Polar residues" evidence="8">
    <location>
        <begin position="8"/>
        <end position="20"/>
    </location>
</feature>
<dbReference type="PANTHER" id="PTHR43047">
    <property type="entry name" value="TWO-COMPONENT HISTIDINE PROTEIN KINASE"/>
    <property type="match status" value="1"/>
</dbReference>
<dbReference type="STRING" id="742727.HMPREF9447_03048"/>
<feature type="modified residue" description="4-aspartylphosphate" evidence="7">
    <location>
        <position position="863"/>
    </location>
</feature>
<dbReference type="PANTHER" id="PTHR43047:SF64">
    <property type="entry name" value="HISTIDINE KINASE CONTAINING CHEY-HOMOLOGOUS RECEIVER DOMAIN AND PAS DOMAIN-RELATED"/>
    <property type="match status" value="1"/>
</dbReference>
<name>K9EKC7_9BACE</name>
<dbReference type="InterPro" id="IPR013655">
    <property type="entry name" value="PAS_fold_3"/>
</dbReference>
<evidence type="ECO:0000256" key="7">
    <source>
        <dbReference type="PROSITE-ProRule" id="PRU00169"/>
    </source>
</evidence>
<dbReference type="eggNOG" id="COG0745">
    <property type="taxonomic scope" value="Bacteria"/>
</dbReference>
<keyword evidence="4" id="KW-0808">Transferase</keyword>
<dbReference type="PATRIC" id="fig|742727.4.peg.3113"/>
<dbReference type="Pfam" id="PF08447">
    <property type="entry name" value="PAS_3"/>
    <property type="match status" value="1"/>
</dbReference>
<dbReference type="CDD" id="cd00082">
    <property type="entry name" value="HisKA"/>
    <property type="match status" value="1"/>
</dbReference>
<dbReference type="Pfam" id="PF00512">
    <property type="entry name" value="HisKA"/>
    <property type="match status" value="1"/>
</dbReference>
<feature type="region of interest" description="Disordered" evidence="8">
    <location>
        <begin position="1"/>
        <end position="22"/>
    </location>
</feature>
<keyword evidence="5" id="KW-0418">Kinase</keyword>
<dbReference type="InterPro" id="IPR005467">
    <property type="entry name" value="His_kinase_dom"/>
</dbReference>
<comment type="caution">
    <text evidence="12">The sequence shown here is derived from an EMBL/GenBank/DDBJ whole genome shotgun (WGS) entry which is preliminary data.</text>
</comment>
<dbReference type="InterPro" id="IPR001789">
    <property type="entry name" value="Sig_transdc_resp-reg_receiver"/>
</dbReference>
<keyword evidence="13" id="KW-1185">Reference proteome</keyword>
<dbReference type="InterPro" id="IPR003661">
    <property type="entry name" value="HisK_dim/P_dom"/>
</dbReference>
<dbReference type="InterPro" id="IPR035965">
    <property type="entry name" value="PAS-like_dom_sf"/>
</dbReference>
<dbReference type="AlphaFoldDB" id="K9EKC7"/>
<dbReference type="PROSITE" id="PS50109">
    <property type="entry name" value="HIS_KIN"/>
    <property type="match status" value="1"/>
</dbReference>
<dbReference type="EC" id="2.7.13.3" evidence="2"/>
<dbReference type="Pfam" id="PF13426">
    <property type="entry name" value="PAS_9"/>
    <property type="match status" value="1"/>
</dbReference>
<dbReference type="InterPro" id="IPR036097">
    <property type="entry name" value="HisK_dim/P_sf"/>
</dbReference>
<dbReference type="InterPro" id="IPR003594">
    <property type="entry name" value="HATPase_dom"/>
</dbReference>
<dbReference type="PRINTS" id="PR00344">
    <property type="entry name" value="BCTRLSENSOR"/>
</dbReference>
<dbReference type="InterPro" id="IPR004358">
    <property type="entry name" value="Sig_transdc_His_kin-like_C"/>
</dbReference>
<dbReference type="GO" id="GO:0000155">
    <property type="term" value="F:phosphorelay sensor kinase activity"/>
    <property type="evidence" value="ECO:0007669"/>
    <property type="project" value="InterPro"/>
</dbReference>
<evidence type="ECO:0000256" key="6">
    <source>
        <dbReference type="ARBA" id="ARBA00023012"/>
    </source>
</evidence>
<dbReference type="Pfam" id="PF00072">
    <property type="entry name" value="Response_reg"/>
    <property type="match status" value="1"/>
</dbReference>
<dbReference type="SUPFAM" id="SSF52172">
    <property type="entry name" value="CheY-like"/>
    <property type="match status" value="1"/>
</dbReference>
<sequence>MDCRNDKSASTQVPTKTDNLMEQDETLSHDNEVMPSGEETPELIQEELLLAESLYARLPISIDIYDINGILRSINDHALRMYGVNDRSTVVNIVNLFQSPYMDEELERKIRTGEEVALEFEYDFDRINDDAYFVSNNKKSMIYEAKVVPLRNSEGTILGHILLSNDVTALKEADFRTEENKKNLEMAMSAANMSSWVYDVRKESFSTLYGEAIAKEMLPWKEMLEILHPQDHAPLKQMFSQLINEEIEYGHITLRYYNEVEGEYRFYESRMRMSSEHRGKQLIIGTQLDVTEKVLMAKKTQELITKRELAMQVSNIVHWDFDTQTQKIESYNDPVNDYIGDKLITLEEFREFVHPEDYSTYNDATQSMILGEDKMLDLTCRIKTKYDETWQYCHVMGVPFERDEAGHIIKYTGFRQNISKMHQLNEEIKERNYKMELTFKTVGMTYWDFDVESGLFRAFNDPVNDYNPETPITPEDYVEHAHPDDMEHVRESIGLMLNGIDKDFSFNYRTKTKWDKEWQSLVITGIQSERDRKGKVIRYTGIGFNNTEWERVTRELKELKEKAELADKLKSAFLANMSHEIRTPLNAIVGFSELMAHCDDPAEKEEYVEIIQSNNELLLRLINDILDLSKIESGILERKRETFNLAKLRSELYTMILPKVANTDVELLLDSSGAECNIFLDRSRLKQVWSNFLTNAVKCTKSGHIKMGYTLERGGIRVYVEDTGVGIPPELQNRVFGRFQKLNEFAQGTGLGLAISRAIIEGAGGEVGFTSTPGAGSTFWAWIPCDVDLLEEETPVVVLPEKQETPVRIANRKDLKILIAEDNDGNYSLVHHILKDYEITRVLNGVEAVQEVRNGDYDFVLMDMKMPIMGGLEAVRKIREFNKEIMIIALTANAFESDRVCALEAGCNLFIAKPLKQNELLGLFTTEE</sequence>
<evidence type="ECO:0000313" key="13">
    <source>
        <dbReference type="Proteomes" id="UP000009872"/>
    </source>
</evidence>
<evidence type="ECO:0000256" key="1">
    <source>
        <dbReference type="ARBA" id="ARBA00000085"/>
    </source>
</evidence>
<organism evidence="12 13">
    <name type="scientific">Bacteroides oleiciplenus YIT 12058</name>
    <dbReference type="NCBI Taxonomy" id="742727"/>
    <lineage>
        <taxon>Bacteria</taxon>
        <taxon>Pseudomonadati</taxon>
        <taxon>Bacteroidota</taxon>
        <taxon>Bacteroidia</taxon>
        <taxon>Bacteroidales</taxon>
        <taxon>Bacteroidaceae</taxon>
        <taxon>Bacteroides</taxon>
    </lineage>
</organism>
<dbReference type="Gene3D" id="3.40.50.2300">
    <property type="match status" value="1"/>
</dbReference>
<dbReference type="Proteomes" id="UP000009872">
    <property type="component" value="Unassembled WGS sequence"/>
</dbReference>
<dbReference type="CDD" id="cd17546">
    <property type="entry name" value="REC_hyHK_CKI1_RcsC-like"/>
    <property type="match status" value="1"/>
</dbReference>
<keyword evidence="3 7" id="KW-0597">Phosphoprotein</keyword>
<dbReference type="HOGENOM" id="CLU_000445_114_42_10"/>
<dbReference type="eggNOG" id="COG2205">
    <property type="taxonomic scope" value="Bacteria"/>
</dbReference>
<keyword evidence="6" id="KW-0902">Two-component regulatory system</keyword>
<dbReference type="InterPro" id="IPR000014">
    <property type="entry name" value="PAS"/>
</dbReference>
<feature type="domain" description="PAC" evidence="11">
    <location>
        <begin position="127"/>
        <end position="179"/>
    </location>
</feature>
<feature type="domain" description="Response regulatory" evidence="10">
    <location>
        <begin position="816"/>
        <end position="928"/>
    </location>
</feature>
<dbReference type="FunFam" id="1.10.287.130:FF:000001">
    <property type="entry name" value="Two-component sensor histidine kinase"/>
    <property type="match status" value="1"/>
</dbReference>